<name>A0ABS9GW07_9BACL</name>
<feature type="transmembrane region" description="Helical" evidence="6">
    <location>
        <begin position="178"/>
        <end position="194"/>
    </location>
</feature>
<evidence type="ECO:0000313" key="8">
    <source>
        <dbReference type="Proteomes" id="UP001649381"/>
    </source>
</evidence>
<evidence type="ECO:0000313" key="7">
    <source>
        <dbReference type="EMBL" id="MCF6136869.1"/>
    </source>
</evidence>
<proteinExistence type="predicted"/>
<dbReference type="InterPro" id="IPR018365">
    <property type="entry name" value="Cell_cycle_FtsW-rel_CS"/>
</dbReference>
<dbReference type="PANTHER" id="PTHR30474">
    <property type="entry name" value="CELL CYCLE PROTEIN"/>
    <property type="match status" value="1"/>
</dbReference>
<keyword evidence="4 6" id="KW-1133">Transmembrane helix</keyword>
<protein>
    <submittedName>
        <fullName evidence="7">Rod shape-determining protein RodA</fullName>
    </submittedName>
</protein>
<keyword evidence="5 6" id="KW-0472">Membrane</keyword>
<comment type="caution">
    <text evidence="7">The sequence shown here is derived from an EMBL/GenBank/DDBJ whole genome shotgun (WGS) entry which is preliminary data.</text>
</comment>
<reference evidence="7 8" key="1">
    <citation type="submission" date="2022-01" db="EMBL/GenBank/DDBJ databases">
        <title>Alkalihalobacillus sp. EGI L200015, a novel bacterium isolated from a salt lake sediment.</title>
        <authorList>
            <person name="Gao L."/>
            <person name="Fang B.-Z."/>
            <person name="Li W.-J."/>
        </authorList>
    </citation>
    <scope>NUCLEOTIDE SEQUENCE [LARGE SCALE GENOMIC DNA]</scope>
    <source>
        <strain evidence="7 8">KCTC 12718</strain>
    </source>
</reference>
<feature type="transmembrane region" description="Helical" evidence="6">
    <location>
        <begin position="363"/>
        <end position="384"/>
    </location>
</feature>
<feature type="transmembrane region" description="Helical" evidence="6">
    <location>
        <begin position="329"/>
        <end position="351"/>
    </location>
</feature>
<dbReference type="PROSITE" id="PS00428">
    <property type="entry name" value="FTSW_RODA_SPOVE"/>
    <property type="match status" value="1"/>
</dbReference>
<evidence type="ECO:0000256" key="5">
    <source>
        <dbReference type="ARBA" id="ARBA00023136"/>
    </source>
</evidence>
<evidence type="ECO:0000256" key="1">
    <source>
        <dbReference type="ARBA" id="ARBA00004141"/>
    </source>
</evidence>
<organism evidence="7 8">
    <name type="scientific">Pseudalkalibacillus berkeleyi</name>
    <dbReference type="NCBI Taxonomy" id="1069813"/>
    <lineage>
        <taxon>Bacteria</taxon>
        <taxon>Bacillati</taxon>
        <taxon>Bacillota</taxon>
        <taxon>Bacilli</taxon>
        <taxon>Bacillales</taxon>
        <taxon>Fictibacillaceae</taxon>
        <taxon>Pseudalkalibacillus</taxon>
    </lineage>
</organism>
<keyword evidence="8" id="KW-1185">Reference proteome</keyword>
<feature type="transmembrane region" description="Helical" evidence="6">
    <location>
        <begin position="297"/>
        <end position="317"/>
    </location>
</feature>
<comment type="subcellular location">
    <subcellularLocation>
        <location evidence="1">Membrane</location>
        <topology evidence="1">Multi-pass membrane protein</topology>
    </subcellularLocation>
</comment>
<dbReference type="Pfam" id="PF01098">
    <property type="entry name" value="FTSW_RODA_SPOVE"/>
    <property type="match status" value="1"/>
</dbReference>
<evidence type="ECO:0000256" key="2">
    <source>
        <dbReference type="ARBA" id="ARBA00022692"/>
    </source>
</evidence>
<dbReference type="InterPro" id="IPR001182">
    <property type="entry name" value="FtsW/RodA"/>
</dbReference>
<gene>
    <name evidence="7" type="ORF">L2716_03940</name>
</gene>
<sequence>MTNTDRETPFQQIDYNLLFILFLLICSSCIAIYSAVGQYEGNFVVKQLVWYSVGFTAIAFVMILDFDQFLKLSWYIYGFGIFLLLGIVVIPMVDPNAGTPDAIVPSINGAMSWYRYGGIAFQPSELMKVALIITISNVITIHNDTYKDRLLKDDLLLLGKVMLVSIPPVFLVMSQPDLGTTLVFIAIIASLILVSGIRWRIILLLTLLFTLFITGLVMIYIYFPEFFLEHILASYQLNRFYGWLQPYEFEQGFGFQLVKSLLAIGSGQLYGKGFAEGNVYFPEAQTDFIFSVIGEEFGFMGTSFVISLFFLLVYRIIHTALESNDPFGSYLCAGVIGMITFQVFQNIGMTIGLLPITGIPLPFISYGGSSILASMIAIGLVLNVRSRTRNYMFD</sequence>
<dbReference type="Proteomes" id="UP001649381">
    <property type="component" value="Unassembled WGS sequence"/>
</dbReference>
<accession>A0ABS9GW07</accession>
<feature type="transmembrane region" description="Helical" evidence="6">
    <location>
        <begin position="155"/>
        <end position="172"/>
    </location>
</feature>
<evidence type="ECO:0000256" key="4">
    <source>
        <dbReference type="ARBA" id="ARBA00022989"/>
    </source>
</evidence>
<keyword evidence="3" id="KW-0133">Cell shape</keyword>
<evidence type="ECO:0000256" key="6">
    <source>
        <dbReference type="SAM" id="Phobius"/>
    </source>
</evidence>
<feature type="transmembrane region" description="Helical" evidence="6">
    <location>
        <begin position="74"/>
        <end position="93"/>
    </location>
</feature>
<evidence type="ECO:0000256" key="3">
    <source>
        <dbReference type="ARBA" id="ARBA00022960"/>
    </source>
</evidence>
<dbReference type="EMBL" id="JAKIJS010000001">
    <property type="protein sequence ID" value="MCF6136869.1"/>
    <property type="molecule type" value="Genomic_DNA"/>
</dbReference>
<dbReference type="RefSeq" id="WP_236331984.1">
    <property type="nucleotide sequence ID" value="NZ_JAKIJS010000001.1"/>
</dbReference>
<feature type="transmembrane region" description="Helical" evidence="6">
    <location>
        <begin position="48"/>
        <end position="67"/>
    </location>
</feature>
<feature type="transmembrane region" description="Helical" evidence="6">
    <location>
        <begin position="15"/>
        <end position="36"/>
    </location>
</feature>
<keyword evidence="2 6" id="KW-0812">Transmembrane</keyword>
<feature type="transmembrane region" description="Helical" evidence="6">
    <location>
        <begin position="201"/>
        <end position="223"/>
    </location>
</feature>
<dbReference type="PANTHER" id="PTHR30474:SF1">
    <property type="entry name" value="PEPTIDOGLYCAN GLYCOSYLTRANSFERASE MRDB"/>
    <property type="match status" value="1"/>
</dbReference>